<feature type="chain" id="PRO_5046074137" description="Gram-positive cocci surface proteins LPxTG domain-containing protein" evidence="7">
    <location>
        <begin position="29"/>
        <end position="588"/>
    </location>
</feature>
<evidence type="ECO:0000313" key="9">
    <source>
        <dbReference type="EMBL" id="MCO8273356.1"/>
    </source>
</evidence>
<feature type="compositionally biased region" description="Acidic residues" evidence="5">
    <location>
        <begin position="166"/>
        <end position="198"/>
    </location>
</feature>
<evidence type="ECO:0000313" key="10">
    <source>
        <dbReference type="Proteomes" id="UP001523369"/>
    </source>
</evidence>
<evidence type="ECO:0000256" key="5">
    <source>
        <dbReference type="SAM" id="MobiDB-lite"/>
    </source>
</evidence>
<name>A0ABT1DUI1_9ACTN</name>
<keyword evidence="10" id="KW-1185">Reference proteome</keyword>
<dbReference type="RefSeq" id="WP_253239438.1">
    <property type="nucleotide sequence ID" value="NZ_JAMYJR010000025.1"/>
</dbReference>
<keyword evidence="6" id="KW-0472">Membrane</keyword>
<comment type="caution">
    <text evidence="9">The sequence shown here is derived from an EMBL/GenBank/DDBJ whole genome shotgun (WGS) entry which is preliminary data.</text>
</comment>
<keyword evidence="4" id="KW-0572">Peptidoglycan-anchor</keyword>
<feature type="region of interest" description="Disordered" evidence="5">
    <location>
        <begin position="260"/>
        <end position="287"/>
    </location>
</feature>
<keyword evidence="3 7" id="KW-0732">Signal</keyword>
<keyword evidence="1" id="KW-0134">Cell wall</keyword>
<gene>
    <name evidence="9" type="ORF">M1L60_22440</name>
</gene>
<sequence>MTPARSLAASVVALGFAGALTAPQPALAAPAPCERAENFAAQSGAEMLRIDKLEVRAAAPERPRVKNERKTEKGTVGDAATKVLSSDDDPIIPKPEDSDTISEGIGLTGMGVLGYLGVLPEPAAKTAGDADVVPSPRSGLVGDVAERGRTVVDGLGDSSGAGGGEPVDDGDSDGEPVDDSDSDSDSAATDDEGDEDPAGGDKASTGRGQERPRTATLADVGLGEARTAMIGSAKIASAAYARMLNGDSSDKKHAAMAKPLLQQAPPTNAKASRRSTPAGKAGPLRLGRGGLGTHAQWDAAMACGQAAGETGRADASLTSLTVLNDLVRVPGTMTSRGTTALERRGDETRTVARSTMTAGRIELAGGQVQLRVLQAPVLEATTSAGSGGKVSYRPAVVEISGDGIATRRLKTAGEHVDIALTPLLHEMESAPMPNLAELGRLGRAEPLPVPAVPGLPLVAAPATESAPAATSGMKLRVALGDVRHAVEGPAIAARASAIKVSLTRTTGSQVRGQDGYGAKAGLALNMSMGVLEAAAVSPESRDITPSGAGGGLPVTGSDVTRVALAGGGLLLAGVVVVLLTVRRRRSHS</sequence>
<evidence type="ECO:0000256" key="3">
    <source>
        <dbReference type="ARBA" id="ARBA00022729"/>
    </source>
</evidence>
<feature type="region of interest" description="Disordered" evidence="5">
    <location>
        <begin position="126"/>
        <end position="220"/>
    </location>
</feature>
<evidence type="ECO:0000259" key="8">
    <source>
        <dbReference type="PROSITE" id="PS50847"/>
    </source>
</evidence>
<reference evidence="9 10" key="1">
    <citation type="submission" date="2022-06" db="EMBL/GenBank/DDBJ databases">
        <title>New Species of the Genus Actinoplanes, ActinopZanes ferrugineus.</title>
        <authorList>
            <person name="Ding P."/>
        </authorList>
    </citation>
    <scope>NUCLEOTIDE SEQUENCE [LARGE SCALE GENOMIC DNA]</scope>
    <source>
        <strain evidence="9 10">TRM88003</strain>
    </source>
</reference>
<keyword evidence="6" id="KW-1133">Transmembrane helix</keyword>
<evidence type="ECO:0000256" key="4">
    <source>
        <dbReference type="ARBA" id="ARBA00023088"/>
    </source>
</evidence>
<dbReference type="PROSITE" id="PS50847">
    <property type="entry name" value="GRAM_POS_ANCHORING"/>
    <property type="match status" value="1"/>
</dbReference>
<accession>A0ABT1DUI1</accession>
<feature type="region of interest" description="Disordered" evidence="5">
    <location>
        <begin position="84"/>
        <end position="103"/>
    </location>
</feature>
<proteinExistence type="predicted"/>
<dbReference type="EMBL" id="JAMYJR010000025">
    <property type="protein sequence ID" value="MCO8273356.1"/>
    <property type="molecule type" value="Genomic_DNA"/>
</dbReference>
<evidence type="ECO:0000256" key="1">
    <source>
        <dbReference type="ARBA" id="ARBA00022512"/>
    </source>
</evidence>
<evidence type="ECO:0000256" key="2">
    <source>
        <dbReference type="ARBA" id="ARBA00022525"/>
    </source>
</evidence>
<protein>
    <recommendedName>
        <fullName evidence="8">Gram-positive cocci surface proteins LPxTG domain-containing protein</fullName>
    </recommendedName>
</protein>
<dbReference type="Proteomes" id="UP001523369">
    <property type="component" value="Unassembled WGS sequence"/>
</dbReference>
<evidence type="ECO:0000256" key="7">
    <source>
        <dbReference type="SAM" id="SignalP"/>
    </source>
</evidence>
<evidence type="ECO:0000256" key="6">
    <source>
        <dbReference type="SAM" id="Phobius"/>
    </source>
</evidence>
<dbReference type="InterPro" id="IPR019931">
    <property type="entry name" value="LPXTG_anchor"/>
</dbReference>
<organism evidence="9 10">
    <name type="scientific">Paractinoplanes aksuensis</name>
    <dbReference type="NCBI Taxonomy" id="2939490"/>
    <lineage>
        <taxon>Bacteria</taxon>
        <taxon>Bacillati</taxon>
        <taxon>Actinomycetota</taxon>
        <taxon>Actinomycetes</taxon>
        <taxon>Micromonosporales</taxon>
        <taxon>Micromonosporaceae</taxon>
        <taxon>Paractinoplanes</taxon>
    </lineage>
</organism>
<feature type="signal peptide" evidence="7">
    <location>
        <begin position="1"/>
        <end position="28"/>
    </location>
</feature>
<keyword evidence="2" id="KW-0964">Secreted</keyword>
<keyword evidence="6" id="KW-0812">Transmembrane</keyword>
<feature type="transmembrane region" description="Helical" evidence="6">
    <location>
        <begin position="562"/>
        <end position="581"/>
    </location>
</feature>
<feature type="domain" description="Gram-positive cocci surface proteins LPxTG" evidence="8">
    <location>
        <begin position="552"/>
        <end position="588"/>
    </location>
</feature>